<organism evidence="2">
    <name type="scientific">uncultured Nocardioidaceae bacterium</name>
    <dbReference type="NCBI Taxonomy" id="253824"/>
    <lineage>
        <taxon>Bacteria</taxon>
        <taxon>Bacillati</taxon>
        <taxon>Actinomycetota</taxon>
        <taxon>Actinomycetes</taxon>
        <taxon>Propionibacteriales</taxon>
        <taxon>Nocardioidaceae</taxon>
        <taxon>environmental samples</taxon>
    </lineage>
</organism>
<proteinExistence type="predicted"/>
<sequence length="65" mass="7176">ALRLSRFRCRRSRRCRLGGPGRLVGRRAAATAGNGQQQRGHRGRTDPAERRPDAGDRGPSSHPDM</sequence>
<evidence type="ECO:0000313" key="2">
    <source>
        <dbReference type="EMBL" id="CAA9315973.1"/>
    </source>
</evidence>
<gene>
    <name evidence="2" type="ORF">AVDCRST_MAG29-120</name>
</gene>
<protein>
    <submittedName>
        <fullName evidence="2">Uncharacterized protein</fullName>
    </submittedName>
</protein>
<accession>A0A6J4KW94</accession>
<evidence type="ECO:0000256" key="1">
    <source>
        <dbReference type="SAM" id="MobiDB-lite"/>
    </source>
</evidence>
<feature type="non-terminal residue" evidence="2">
    <location>
        <position position="65"/>
    </location>
</feature>
<reference evidence="2" key="1">
    <citation type="submission" date="2020-02" db="EMBL/GenBank/DDBJ databases">
        <authorList>
            <person name="Meier V. D."/>
        </authorList>
    </citation>
    <scope>NUCLEOTIDE SEQUENCE</scope>
    <source>
        <strain evidence="2">AVDCRST_MAG29</strain>
    </source>
</reference>
<dbReference type="AlphaFoldDB" id="A0A6J4KW94"/>
<feature type="region of interest" description="Disordered" evidence="1">
    <location>
        <begin position="15"/>
        <end position="65"/>
    </location>
</feature>
<name>A0A6J4KW94_9ACTN</name>
<feature type="non-terminal residue" evidence="2">
    <location>
        <position position="1"/>
    </location>
</feature>
<feature type="compositionally biased region" description="Basic and acidic residues" evidence="1">
    <location>
        <begin position="43"/>
        <end position="56"/>
    </location>
</feature>
<feature type="compositionally biased region" description="Low complexity" evidence="1">
    <location>
        <begin position="26"/>
        <end position="38"/>
    </location>
</feature>
<dbReference type="EMBL" id="CADCUG010000010">
    <property type="protein sequence ID" value="CAA9315973.1"/>
    <property type="molecule type" value="Genomic_DNA"/>
</dbReference>